<dbReference type="InterPro" id="IPR032675">
    <property type="entry name" value="LRR_dom_sf"/>
</dbReference>
<dbReference type="Proteomes" id="UP001259832">
    <property type="component" value="Unassembled WGS sequence"/>
</dbReference>
<dbReference type="PROSITE" id="PS50053">
    <property type="entry name" value="UBIQUITIN_2"/>
    <property type="match status" value="1"/>
</dbReference>
<dbReference type="Gene3D" id="3.80.10.10">
    <property type="entry name" value="Ribonuclease Inhibitor"/>
    <property type="match status" value="2"/>
</dbReference>
<dbReference type="PROSITE" id="PS51450">
    <property type="entry name" value="LRR"/>
    <property type="match status" value="1"/>
</dbReference>
<dbReference type="EMBL" id="JASMQC010000033">
    <property type="protein sequence ID" value="KAK1931572.1"/>
    <property type="molecule type" value="Genomic_DNA"/>
</dbReference>
<evidence type="ECO:0000259" key="5">
    <source>
        <dbReference type="PROSITE" id="PS50053"/>
    </source>
</evidence>
<dbReference type="AlphaFoldDB" id="A0AAD9G4Y1"/>
<dbReference type="PANTHER" id="PTHR24366:SF96">
    <property type="entry name" value="LEUCINE RICH REPEAT CONTAINING 53"/>
    <property type="match status" value="1"/>
</dbReference>
<organism evidence="6 7">
    <name type="scientific">Phytophthora citrophthora</name>
    <dbReference type="NCBI Taxonomy" id="4793"/>
    <lineage>
        <taxon>Eukaryota</taxon>
        <taxon>Sar</taxon>
        <taxon>Stramenopiles</taxon>
        <taxon>Oomycota</taxon>
        <taxon>Peronosporomycetes</taxon>
        <taxon>Peronosporales</taxon>
        <taxon>Peronosporaceae</taxon>
        <taxon>Phytophthora</taxon>
    </lineage>
</organism>
<keyword evidence="2" id="KW-0677">Repeat</keyword>
<reference evidence="6" key="1">
    <citation type="submission" date="2023-08" db="EMBL/GenBank/DDBJ databases">
        <title>Reference Genome Resource for the Citrus Pathogen Phytophthora citrophthora.</title>
        <authorList>
            <person name="Moller H."/>
            <person name="Coetzee B."/>
            <person name="Rose L.J."/>
            <person name="Van Niekerk J.M."/>
        </authorList>
    </citation>
    <scope>NUCLEOTIDE SEQUENCE</scope>
    <source>
        <strain evidence="6">STE-U-9442</strain>
    </source>
</reference>
<dbReference type="InterPro" id="IPR003591">
    <property type="entry name" value="Leu-rich_rpt_typical-subtyp"/>
</dbReference>
<proteinExistence type="predicted"/>
<dbReference type="InterPro" id="IPR001611">
    <property type="entry name" value="Leu-rich_rpt"/>
</dbReference>
<evidence type="ECO:0000313" key="7">
    <source>
        <dbReference type="Proteomes" id="UP001259832"/>
    </source>
</evidence>
<dbReference type="InterPro" id="IPR000626">
    <property type="entry name" value="Ubiquitin-like_dom"/>
</dbReference>
<evidence type="ECO:0000256" key="2">
    <source>
        <dbReference type="ARBA" id="ARBA00022737"/>
    </source>
</evidence>
<evidence type="ECO:0000256" key="4">
    <source>
        <dbReference type="SAM" id="MobiDB-lite"/>
    </source>
</evidence>
<dbReference type="CDD" id="cd17039">
    <property type="entry name" value="Ubl_ubiquitin_like"/>
    <property type="match status" value="1"/>
</dbReference>
<dbReference type="Pfam" id="PF13855">
    <property type="entry name" value="LRR_8"/>
    <property type="match status" value="2"/>
</dbReference>
<protein>
    <submittedName>
        <fullName evidence="6">Leucine-rich repeat protein SHOC-2</fullName>
    </submittedName>
</protein>
<evidence type="ECO:0000313" key="6">
    <source>
        <dbReference type="EMBL" id="KAK1931572.1"/>
    </source>
</evidence>
<gene>
    <name evidence="6" type="ORF">P3T76_012901</name>
</gene>
<feature type="region of interest" description="Disordered" evidence="4">
    <location>
        <begin position="985"/>
        <end position="1015"/>
    </location>
</feature>
<name>A0AAD9G4Y1_9STRA</name>
<dbReference type="SMART" id="SM00364">
    <property type="entry name" value="LRR_BAC"/>
    <property type="match status" value="8"/>
</dbReference>
<evidence type="ECO:0000256" key="3">
    <source>
        <dbReference type="SAM" id="Coils"/>
    </source>
</evidence>
<dbReference type="InterPro" id="IPR029071">
    <property type="entry name" value="Ubiquitin-like_domsf"/>
</dbReference>
<keyword evidence="3" id="KW-0175">Coiled coil</keyword>
<feature type="domain" description="Ubiquitin-like" evidence="5">
    <location>
        <begin position="1087"/>
        <end position="1148"/>
    </location>
</feature>
<dbReference type="Gene3D" id="3.10.20.90">
    <property type="entry name" value="Phosphatidylinositol 3-kinase Catalytic Subunit, Chain A, domain 1"/>
    <property type="match status" value="1"/>
</dbReference>
<dbReference type="PANTHER" id="PTHR24366">
    <property type="entry name" value="IG(IMMUNOGLOBULIN) AND LRR(LEUCINE RICH REPEAT) DOMAINS"/>
    <property type="match status" value="1"/>
</dbReference>
<keyword evidence="7" id="KW-1185">Reference proteome</keyword>
<evidence type="ECO:0000256" key="1">
    <source>
        <dbReference type="ARBA" id="ARBA00022614"/>
    </source>
</evidence>
<keyword evidence="1" id="KW-0433">Leucine-rich repeat</keyword>
<dbReference type="SUPFAM" id="SSF54236">
    <property type="entry name" value="Ubiquitin-like"/>
    <property type="match status" value="1"/>
</dbReference>
<accession>A0AAD9G4Y1</accession>
<dbReference type="SUPFAM" id="SSF52058">
    <property type="entry name" value="L domain-like"/>
    <property type="match status" value="1"/>
</dbReference>
<comment type="caution">
    <text evidence="6">The sequence shown here is derived from an EMBL/GenBank/DDBJ whole genome shotgun (WGS) entry which is preliminary data.</text>
</comment>
<feature type="coiled-coil region" evidence="3">
    <location>
        <begin position="70"/>
        <end position="97"/>
    </location>
</feature>
<dbReference type="SMART" id="SM00369">
    <property type="entry name" value="LRR_TYP"/>
    <property type="match status" value="9"/>
</dbReference>
<sequence length="1190" mass="134007">MGKTDPVPLTRSSAEISALNSLRSLPSLLLHPRPQSAVTSSVTALRSLCSTQTRSDTPPLERWLVLAELEAKLDADAQNLEREVHVHERKRNALENSSGTRLPPAEACELGPKLQCLQEVLGVNRFRAYCCDLFVLVRNIRLRLDLYGIRMFDFERHLCRERVVSVEKLLWLLNDAEPEETTEPIEHEDYALLFQHCSEPDNSESLVVTEDLMALLRSLPLERATLVRYVFEQLADGRRGEGYRPPPDHTRTHHLHAAIKLQRNYCSTEETEAAEAWLEVVGPNSVTLQDLLQFHITVSDANVSEDAEFVRFVQRMWGFDPLAVRDSDRGEAIQQLLENYTARCNALELSARKQELLVKIPAAQARIRSTTTQLEAELQHLRVLQAPTGINRWLKGDEGMNSKLGSTLVLLRELTLSGQALTSIPSFVASLKDLQVLDLCDNRLISISSTLGAMKSLRALNLSDNLLRDASFTGSDDMWRQLEVLVELRLSGNKLTSLPSALVAIPNLNTLDLSSCSLRWIRGEVVKNWKGRSHLVTLDLHGNSLTNLPEQIQVLFGTLRRLYLHQNHLSSLPVSVAELIRLEELSLSQNQLAGDCMNAYPLPEGHVAISLAQNQLKTLPRLVVVQAEGKGLSKTLNSSVTSIDIRGNRLRTAVDWSPLVLVNCQSLHLQGNSLRELPEGFFTALPALRVCELQNNQLRILPVAIVDCTQLQVLHVNHNRLQFLPKGLPQLPFLEVLNAAENEMTEIPLEWREFETQNDGSRTLRSLILRRNPLRNKILLNIVDGSSDTTRSTTGDAACEGVIKKLLDGLREANIILRERNPTRKAWIDSDEDEELDSKKPKWRGVAKTVNLYLEQRLRAMQRPGDASLTVDVKSFERLIRTLPFTCSKRELAHLVRRFETEVEASEGRFKLQIDGLAFLRAIEQFGRWRSISMPSKRPMSATTKPTTDSAGPIIQYLIVLHRRSFLEEEERVPSPPKPRFKIKLRAKHKEPRKGAKRDPNSKRKPPMRSPIPIQFMKPSKTQADVVADRQRQRIQVLEQQLVDQKLLLLAHRKPSISRIKSNGTAVLAPTDLETLSEGENNERRPINISVKCLLQLAPETQQNAPSRLDFRLDPDASVLSLKEQIEARTGIPIEQQILVAHSVGRGLPAIRLRNTGVLREYSELVGASRWSLTLLVGQSLQLFSGDSAT</sequence>
<feature type="compositionally biased region" description="Basic and acidic residues" evidence="4">
    <location>
        <begin position="993"/>
        <end position="1002"/>
    </location>
</feature>